<evidence type="ECO:0000313" key="2">
    <source>
        <dbReference type="Proteomes" id="UP000186553"/>
    </source>
</evidence>
<accession>A0A1C3CYX7</accession>
<dbReference type="RefSeq" id="WP_068886526.1">
    <property type="nucleotide sequence ID" value="NZ_CBCRUU010000001.1"/>
</dbReference>
<gene>
    <name evidence="1" type="ORF">BBP83_05055</name>
</gene>
<organism evidence="1 2">
    <name type="scientific">Acinetobacter celticus</name>
    <dbReference type="NCBI Taxonomy" id="1891224"/>
    <lineage>
        <taxon>Bacteria</taxon>
        <taxon>Pseudomonadati</taxon>
        <taxon>Pseudomonadota</taxon>
        <taxon>Gammaproteobacteria</taxon>
        <taxon>Moraxellales</taxon>
        <taxon>Moraxellaceae</taxon>
        <taxon>Acinetobacter</taxon>
    </lineage>
</organism>
<name>A0A1C3CYX7_9GAMM</name>
<comment type="caution">
    <text evidence="1">The sequence shown here is derived from an EMBL/GenBank/DDBJ whole genome shotgun (WGS) entry which is preliminary data.</text>
</comment>
<sequence length="152" mass="17277">MFLNYEETIKYLKNVTRQNSNGFTLMHFLSNGYLNAYLNYEGELCSKMYDVLSNGIDDFTIYSTELYAGYLILNSKEHLKVLNQVLIDDKAANIVNFYKPSDCKIYSPLVAGTHVNYGGLSMKDLEAYIDMIEACGETVQKDITGMRSENSI</sequence>
<protein>
    <submittedName>
        <fullName evidence="1">Uncharacterized protein</fullName>
    </submittedName>
</protein>
<proteinExistence type="predicted"/>
<dbReference type="AlphaFoldDB" id="A0A1C3CYX7"/>
<evidence type="ECO:0000313" key="1">
    <source>
        <dbReference type="EMBL" id="ODA13739.1"/>
    </source>
</evidence>
<dbReference type="STRING" id="1891224.BBP83_05055"/>
<dbReference type="EMBL" id="MBDL01000008">
    <property type="protein sequence ID" value="ODA13739.1"/>
    <property type="molecule type" value="Genomic_DNA"/>
</dbReference>
<keyword evidence="2" id="KW-1185">Reference proteome</keyword>
<dbReference type="Proteomes" id="UP000186553">
    <property type="component" value="Unassembled WGS sequence"/>
</dbReference>
<reference evidence="1 2" key="1">
    <citation type="submission" date="2016-07" db="EMBL/GenBank/DDBJ databases">
        <title>Acinetobacter sp. ANC 4603.</title>
        <authorList>
            <person name="Radolfova-Krizova L."/>
            <person name="Nemec A."/>
        </authorList>
    </citation>
    <scope>NUCLEOTIDE SEQUENCE [LARGE SCALE GENOMIC DNA]</scope>
    <source>
        <strain evidence="1 2">ANC 4603</strain>
    </source>
</reference>